<keyword evidence="2" id="KW-1185">Reference proteome</keyword>
<evidence type="ECO:0000313" key="1">
    <source>
        <dbReference type="EMBL" id="AUI67229.1"/>
    </source>
</evidence>
<organism evidence="1 2">
    <name type="scientific">Beggiatoa leptomitoformis</name>
    <dbReference type="NCBI Taxonomy" id="288004"/>
    <lineage>
        <taxon>Bacteria</taxon>
        <taxon>Pseudomonadati</taxon>
        <taxon>Pseudomonadota</taxon>
        <taxon>Gammaproteobacteria</taxon>
        <taxon>Thiotrichales</taxon>
        <taxon>Thiotrichaceae</taxon>
        <taxon>Beggiatoa</taxon>
    </lineage>
</organism>
<dbReference type="Proteomes" id="UP000234271">
    <property type="component" value="Chromosome"/>
</dbReference>
<dbReference type="AlphaFoldDB" id="A0A2N9Y9U8"/>
<sequence length="153" mass="18327">MEKILCQYAIVRFMPTIETEEFINVGIVLLATQHHFFGFKLTNKRYGRITHFFHKEARDAYLFAKENILEKELIRIQKLLDKYQLENHSKKEYSDFARTIFNELIRPRETAIRFSEQKVLLSNNVENTLEDLFASYVNRYFVSKPIAKRISEK</sequence>
<dbReference type="EMBL" id="CP018889">
    <property type="protein sequence ID" value="AUI67229.1"/>
    <property type="molecule type" value="Genomic_DNA"/>
</dbReference>
<evidence type="ECO:0000313" key="2">
    <source>
        <dbReference type="Proteomes" id="UP000234271"/>
    </source>
</evidence>
<proteinExistence type="predicted"/>
<name>A0A2N9Y9U8_9GAMM</name>
<protein>
    <submittedName>
        <fullName evidence="1">DUF3037 domain-containing protein</fullName>
    </submittedName>
</protein>
<dbReference type="Pfam" id="PF11236">
    <property type="entry name" value="DUF3037"/>
    <property type="match status" value="1"/>
</dbReference>
<gene>
    <name evidence="1" type="ORF">BLE401_00010</name>
</gene>
<dbReference type="InterPro" id="IPR021398">
    <property type="entry name" value="DUF3037"/>
</dbReference>
<dbReference type="RefSeq" id="WP_062150404.1">
    <property type="nucleotide sequence ID" value="NZ_CP012373.2"/>
</dbReference>
<dbReference type="OrthoDB" id="8851633at2"/>
<accession>A0A2N9Y9U8</accession>
<reference evidence="2" key="1">
    <citation type="submission" date="2016-12" db="EMBL/GenBank/DDBJ databases">
        <title>Complete Genome Sequence of Beggiatoa leptomitiformis D-401.</title>
        <authorList>
            <person name="Fomenkov A."/>
            <person name="Vincze T."/>
            <person name="Grabovich M."/>
            <person name="Anton B.P."/>
            <person name="Dubinina G."/>
            <person name="Orlova M."/>
            <person name="Belousova E."/>
            <person name="Roberts R.J."/>
        </authorList>
    </citation>
    <scope>NUCLEOTIDE SEQUENCE [LARGE SCALE GENOMIC DNA]</scope>
    <source>
        <strain evidence="2">D-401</strain>
    </source>
</reference>